<evidence type="ECO:0000256" key="2">
    <source>
        <dbReference type="SAM" id="SignalP"/>
    </source>
</evidence>
<reference evidence="4" key="1">
    <citation type="submission" date="2020-04" db="EMBL/GenBank/DDBJ databases">
        <title>Deep metagenomics examines the oral microbiome during advanced dental caries in children, revealing novel taxa and co-occurrences with host molecules.</title>
        <authorList>
            <person name="Baker J.L."/>
            <person name="Morton J.T."/>
            <person name="Dinis M."/>
            <person name="Alvarez R."/>
            <person name="Tran N.C."/>
            <person name="Knight R."/>
            <person name="Edlund A."/>
        </authorList>
    </citation>
    <scope>NUCLEOTIDE SEQUENCE</scope>
    <source>
        <strain evidence="4">JCVI_34_bin.1</strain>
    </source>
</reference>
<evidence type="ECO:0000256" key="1">
    <source>
        <dbReference type="SAM" id="Phobius"/>
    </source>
</evidence>
<feature type="domain" description="TPM" evidence="3">
    <location>
        <begin position="43"/>
        <end position="164"/>
    </location>
</feature>
<dbReference type="PROSITE" id="PS51257">
    <property type="entry name" value="PROKAR_LIPOPROTEIN"/>
    <property type="match status" value="1"/>
</dbReference>
<feature type="signal peptide" evidence="2">
    <location>
        <begin position="1"/>
        <end position="19"/>
    </location>
</feature>
<dbReference type="Pfam" id="PF04536">
    <property type="entry name" value="TPM_phosphatase"/>
    <property type="match status" value="1"/>
</dbReference>
<dbReference type="Proteomes" id="UP000704068">
    <property type="component" value="Unassembled WGS sequence"/>
</dbReference>
<dbReference type="EMBL" id="JABZGR010000021">
    <property type="protein sequence ID" value="MBF0970737.1"/>
    <property type="molecule type" value="Genomic_DNA"/>
</dbReference>
<keyword evidence="1" id="KW-0472">Membrane</keyword>
<organism evidence="4 5">
    <name type="scientific">Alloprevotella tannerae</name>
    <dbReference type="NCBI Taxonomy" id="76122"/>
    <lineage>
        <taxon>Bacteria</taxon>
        <taxon>Pseudomonadati</taxon>
        <taxon>Bacteroidota</taxon>
        <taxon>Bacteroidia</taxon>
        <taxon>Bacteroidales</taxon>
        <taxon>Prevotellaceae</taxon>
        <taxon>Alloprevotella</taxon>
    </lineage>
</organism>
<evidence type="ECO:0000313" key="4">
    <source>
        <dbReference type="EMBL" id="MBF0970737.1"/>
    </source>
</evidence>
<name>A0A929WZI5_9BACT</name>
<feature type="transmembrane region" description="Helical" evidence="1">
    <location>
        <begin position="187"/>
        <end position="209"/>
    </location>
</feature>
<gene>
    <name evidence="4" type="ORF">HXK21_06815</name>
</gene>
<dbReference type="PANTHER" id="PTHR30373:SF2">
    <property type="entry name" value="UPF0603 PROTEIN YGCG"/>
    <property type="match status" value="1"/>
</dbReference>
<keyword evidence="1" id="KW-1133">Transmembrane helix</keyword>
<keyword evidence="2" id="KW-0732">Signal</keyword>
<protein>
    <submittedName>
        <fullName evidence="4">TPM domain-containing protein</fullName>
    </submittedName>
</protein>
<sequence length="308" mass="33812">MLRKLFIFLLTLSALSCFSETTEWTPKNLPMPYLKDKTQHVCNPEQILSQAATDSINNMLTMLEEKRGVQAIVVVVGRVENADAYRFGMDLAEHYGIGSKEQNSGLLIVLATKDRKYQILTGTGLEGTLPDAICRRVENRLMVPALKRGDWDEAMFTSVKALSTYCMGDKSLVNSNGDLDEDELSQLLGLIIFGFCTFLGAIYAVVNALRIRRTCPQCRNSKLKVVKTRIERGKDKHLYKVFSYRCKKCGYEDEKKYSLARNQAHLRNVGPYSFGSGWGRGFSGGGGFGGGGSFGGGSFGGGGSGGSF</sequence>
<accession>A0A929WZI5</accession>
<keyword evidence="1" id="KW-0812">Transmembrane</keyword>
<dbReference type="RefSeq" id="WP_296090513.1">
    <property type="nucleotide sequence ID" value="NZ_JABZGR010000021.1"/>
</dbReference>
<dbReference type="PANTHER" id="PTHR30373">
    <property type="entry name" value="UPF0603 PROTEIN YGCG"/>
    <property type="match status" value="1"/>
</dbReference>
<dbReference type="Gene3D" id="3.10.310.50">
    <property type="match status" value="1"/>
</dbReference>
<proteinExistence type="predicted"/>
<evidence type="ECO:0000313" key="5">
    <source>
        <dbReference type="Proteomes" id="UP000704068"/>
    </source>
</evidence>
<dbReference type="InterPro" id="IPR007621">
    <property type="entry name" value="TPM_dom"/>
</dbReference>
<comment type="caution">
    <text evidence="4">The sequence shown here is derived from an EMBL/GenBank/DDBJ whole genome shotgun (WGS) entry which is preliminary data.</text>
</comment>
<dbReference type="AlphaFoldDB" id="A0A929WZI5"/>
<feature type="chain" id="PRO_5037080883" evidence="2">
    <location>
        <begin position="20"/>
        <end position="308"/>
    </location>
</feature>
<evidence type="ECO:0000259" key="3">
    <source>
        <dbReference type="Pfam" id="PF04536"/>
    </source>
</evidence>